<name>A0A367K247_RHIAZ</name>
<feature type="non-terminal residue" evidence="2">
    <location>
        <position position="191"/>
    </location>
</feature>
<accession>A0A367K247</accession>
<protein>
    <submittedName>
        <fullName evidence="2">Uncharacterized protein</fullName>
    </submittedName>
</protein>
<dbReference type="EMBL" id="PJQL01000389">
    <property type="protein sequence ID" value="RCH96240.1"/>
    <property type="molecule type" value="Genomic_DNA"/>
</dbReference>
<feature type="compositionally biased region" description="Polar residues" evidence="1">
    <location>
        <begin position="1"/>
        <end position="18"/>
    </location>
</feature>
<organism evidence="2 3">
    <name type="scientific">Rhizopus azygosporus</name>
    <name type="common">Rhizopus microsporus var. azygosporus</name>
    <dbReference type="NCBI Taxonomy" id="86630"/>
    <lineage>
        <taxon>Eukaryota</taxon>
        <taxon>Fungi</taxon>
        <taxon>Fungi incertae sedis</taxon>
        <taxon>Mucoromycota</taxon>
        <taxon>Mucoromycotina</taxon>
        <taxon>Mucoromycetes</taxon>
        <taxon>Mucorales</taxon>
        <taxon>Mucorineae</taxon>
        <taxon>Rhizopodaceae</taxon>
        <taxon>Rhizopus</taxon>
    </lineage>
</organism>
<proteinExistence type="predicted"/>
<evidence type="ECO:0000313" key="3">
    <source>
        <dbReference type="Proteomes" id="UP000252139"/>
    </source>
</evidence>
<dbReference type="AlphaFoldDB" id="A0A367K247"/>
<reference evidence="2 3" key="1">
    <citation type="journal article" date="2018" name="G3 (Bethesda)">
        <title>Phylogenetic and Phylogenomic Definition of Rhizopus Species.</title>
        <authorList>
            <person name="Gryganskyi A.P."/>
            <person name="Golan J."/>
            <person name="Dolatabadi S."/>
            <person name="Mondo S."/>
            <person name="Robb S."/>
            <person name="Idnurm A."/>
            <person name="Muszewska A."/>
            <person name="Steczkiewicz K."/>
            <person name="Masonjones S."/>
            <person name="Liao H.L."/>
            <person name="Gajdeczka M.T."/>
            <person name="Anike F."/>
            <person name="Vuek A."/>
            <person name="Anishchenko I.M."/>
            <person name="Voigt K."/>
            <person name="de Hoog G.S."/>
            <person name="Smith M.E."/>
            <person name="Heitman J."/>
            <person name="Vilgalys R."/>
            <person name="Stajich J.E."/>
        </authorList>
    </citation>
    <scope>NUCLEOTIDE SEQUENCE [LARGE SCALE GENOMIC DNA]</scope>
    <source>
        <strain evidence="2 3">CBS 357.93</strain>
    </source>
</reference>
<keyword evidence="3" id="KW-1185">Reference proteome</keyword>
<comment type="caution">
    <text evidence="2">The sequence shown here is derived from an EMBL/GenBank/DDBJ whole genome shotgun (WGS) entry which is preliminary data.</text>
</comment>
<gene>
    <name evidence="2" type="ORF">CU097_014729</name>
</gene>
<evidence type="ECO:0000256" key="1">
    <source>
        <dbReference type="SAM" id="MobiDB-lite"/>
    </source>
</evidence>
<sequence length="191" mass="21519">MDNSRLPQAGQGPQNSSLPPLRCARPTEPFGSKYHLPWVRAEVEIASMSPTERITPRDLLTIITSPSFNAPCALDIRKTKGTIMKSLESIRNCASKGAFTVNSFGIMHKGTGHRVYRDIRVSSDRKLGNASHYRTHARNSRKQRIALSMQRRCRIGRSDIILKSNTPRHLEDTARSTTHSELIEYVRTKHG</sequence>
<dbReference type="Proteomes" id="UP000252139">
    <property type="component" value="Unassembled WGS sequence"/>
</dbReference>
<evidence type="ECO:0000313" key="2">
    <source>
        <dbReference type="EMBL" id="RCH96240.1"/>
    </source>
</evidence>
<feature type="region of interest" description="Disordered" evidence="1">
    <location>
        <begin position="1"/>
        <end position="24"/>
    </location>
</feature>